<gene>
    <name evidence="13" type="ORF">METZ01_LOCUS49721</name>
</gene>
<feature type="transmembrane region" description="Helical" evidence="12">
    <location>
        <begin position="252"/>
        <end position="275"/>
    </location>
</feature>
<keyword evidence="5 12" id="KW-1133">Transmembrane helix</keyword>
<proteinExistence type="predicted"/>
<dbReference type="GO" id="GO:0006784">
    <property type="term" value="P:heme A biosynthetic process"/>
    <property type="evidence" value="ECO:0007669"/>
    <property type="project" value="InterPro"/>
</dbReference>
<evidence type="ECO:0000256" key="8">
    <source>
        <dbReference type="ARBA" id="ARBA00023133"/>
    </source>
</evidence>
<dbReference type="PANTHER" id="PTHR35457:SF1">
    <property type="entry name" value="HEME A SYNTHASE"/>
    <property type="match status" value="1"/>
</dbReference>
<evidence type="ECO:0000256" key="4">
    <source>
        <dbReference type="ARBA" id="ARBA00022723"/>
    </source>
</evidence>
<evidence type="ECO:0000256" key="6">
    <source>
        <dbReference type="ARBA" id="ARBA00023002"/>
    </source>
</evidence>
<evidence type="ECO:0000256" key="11">
    <source>
        <dbReference type="ARBA" id="ARBA00023444"/>
    </source>
</evidence>
<evidence type="ECO:0000256" key="5">
    <source>
        <dbReference type="ARBA" id="ARBA00022989"/>
    </source>
</evidence>
<evidence type="ECO:0000313" key="13">
    <source>
        <dbReference type="EMBL" id="SUZ96867.1"/>
    </source>
</evidence>
<dbReference type="GO" id="GO:0016491">
    <property type="term" value="F:oxidoreductase activity"/>
    <property type="evidence" value="ECO:0007669"/>
    <property type="project" value="UniProtKB-KW"/>
</dbReference>
<dbReference type="GO" id="GO:0016020">
    <property type="term" value="C:membrane"/>
    <property type="evidence" value="ECO:0007669"/>
    <property type="project" value="UniProtKB-SubCell"/>
</dbReference>
<evidence type="ECO:0000256" key="7">
    <source>
        <dbReference type="ARBA" id="ARBA00023004"/>
    </source>
</evidence>
<comment type="subcellular location">
    <subcellularLocation>
        <location evidence="1">Membrane</location>
        <topology evidence="1">Multi-pass membrane protein</topology>
    </subcellularLocation>
</comment>
<keyword evidence="7" id="KW-0408">Iron</keyword>
<feature type="transmembrane region" description="Helical" evidence="12">
    <location>
        <begin position="281"/>
        <end position="302"/>
    </location>
</feature>
<name>A0A381S3Q5_9ZZZZ</name>
<keyword evidence="4" id="KW-0479">Metal-binding</keyword>
<keyword evidence="2" id="KW-1003">Cell membrane</keyword>
<keyword evidence="8" id="KW-0350">Heme biosynthesis</keyword>
<dbReference type="PANTHER" id="PTHR35457">
    <property type="entry name" value="HEME A SYNTHASE"/>
    <property type="match status" value="1"/>
</dbReference>
<accession>A0A381S3Q5</accession>
<keyword evidence="6" id="KW-0560">Oxidoreductase</keyword>
<keyword evidence="9 12" id="KW-0472">Membrane</keyword>
<feature type="transmembrane region" description="Helical" evidence="12">
    <location>
        <begin position="17"/>
        <end position="36"/>
    </location>
</feature>
<keyword evidence="10" id="KW-1015">Disulfide bond</keyword>
<dbReference type="InterPro" id="IPR050450">
    <property type="entry name" value="COX15/CtaA_HemeA_synthase"/>
</dbReference>
<evidence type="ECO:0000256" key="12">
    <source>
        <dbReference type="SAM" id="Phobius"/>
    </source>
</evidence>
<evidence type="ECO:0000256" key="10">
    <source>
        <dbReference type="ARBA" id="ARBA00023157"/>
    </source>
</evidence>
<evidence type="ECO:0008006" key="14">
    <source>
        <dbReference type="Google" id="ProtNLM"/>
    </source>
</evidence>
<keyword evidence="3 12" id="KW-0812">Transmembrane</keyword>
<evidence type="ECO:0000256" key="1">
    <source>
        <dbReference type="ARBA" id="ARBA00004141"/>
    </source>
</evidence>
<comment type="pathway">
    <text evidence="11">Porphyrin-containing compound metabolism.</text>
</comment>
<dbReference type="AlphaFoldDB" id="A0A381S3Q5"/>
<protein>
    <recommendedName>
        <fullName evidence="14">Cytochrome oxidase assembly protein</fullName>
    </recommendedName>
</protein>
<dbReference type="InterPro" id="IPR003780">
    <property type="entry name" value="COX15/CtaA_fam"/>
</dbReference>
<reference evidence="13" key="1">
    <citation type="submission" date="2018-05" db="EMBL/GenBank/DDBJ databases">
        <authorList>
            <person name="Lanie J.A."/>
            <person name="Ng W.-L."/>
            <person name="Kazmierczak K.M."/>
            <person name="Andrzejewski T.M."/>
            <person name="Davidsen T.M."/>
            <person name="Wayne K.J."/>
            <person name="Tettelin H."/>
            <person name="Glass J.I."/>
            <person name="Rusch D."/>
            <person name="Podicherti R."/>
            <person name="Tsui H.-C.T."/>
            <person name="Winkler M.E."/>
        </authorList>
    </citation>
    <scope>NUCLEOTIDE SEQUENCE</scope>
</reference>
<dbReference type="GO" id="GO:0046872">
    <property type="term" value="F:metal ion binding"/>
    <property type="evidence" value="ECO:0007669"/>
    <property type="project" value="UniProtKB-KW"/>
</dbReference>
<feature type="transmembrane region" description="Helical" evidence="12">
    <location>
        <begin position="172"/>
        <end position="203"/>
    </location>
</feature>
<dbReference type="Pfam" id="PF02628">
    <property type="entry name" value="COX15-CtaA"/>
    <property type="match status" value="2"/>
</dbReference>
<dbReference type="EMBL" id="UINC01002456">
    <property type="protein sequence ID" value="SUZ96867.1"/>
    <property type="molecule type" value="Genomic_DNA"/>
</dbReference>
<evidence type="ECO:0000256" key="9">
    <source>
        <dbReference type="ARBA" id="ARBA00023136"/>
    </source>
</evidence>
<evidence type="ECO:0000256" key="3">
    <source>
        <dbReference type="ARBA" id="ARBA00022692"/>
    </source>
</evidence>
<feature type="transmembrane region" description="Helical" evidence="12">
    <location>
        <begin position="223"/>
        <end position="240"/>
    </location>
</feature>
<feature type="transmembrane region" description="Helical" evidence="12">
    <location>
        <begin position="125"/>
        <end position="151"/>
    </location>
</feature>
<sequence length="312" mass="33831">MNRTATPESNPRNTLKWLSVITLISAFSQVTLGGYVRSSESGLGCPDWPLCHGQIIPPFEFHTLVEYSHRLNASLLMVFVGALFLLCWFRFREEKMVIRLAGAALGLVLCVAVLGGITVLTELAWWIRLIHLSFAELLIGAATAIVWLSFSADIVSNSTPQQISTPNWRTKLWVISVGIFILIISGSYMVGAGAGSACSTWPLCRGELFPSGTAYAIHMGHRYIAGLILIAAGYIGLSFIKGDGNIPGVKQASMILVHSTLLQVVIGAILVWAGFDPALKTIHLALATIIWIAVIYMVACVLENNSKYLKGS</sequence>
<organism evidence="13">
    <name type="scientific">marine metagenome</name>
    <dbReference type="NCBI Taxonomy" id="408172"/>
    <lineage>
        <taxon>unclassified sequences</taxon>
        <taxon>metagenomes</taxon>
        <taxon>ecological metagenomes</taxon>
    </lineage>
</organism>
<evidence type="ECO:0000256" key="2">
    <source>
        <dbReference type="ARBA" id="ARBA00022475"/>
    </source>
</evidence>
<feature type="transmembrane region" description="Helical" evidence="12">
    <location>
        <begin position="71"/>
        <end position="89"/>
    </location>
</feature>
<feature type="transmembrane region" description="Helical" evidence="12">
    <location>
        <begin position="96"/>
        <end position="119"/>
    </location>
</feature>